<accession>A0A426WZI6</accession>
<gene>
    <name evidence="2" type="ORF">B296_00048544</name>
</gene>
<name>A0A426WZI6_ENSVE</name>
<evidence type="ECO:0000256" key="1">
    <source>
        <dbReference type="SAM" id="MobiDB-lite"/>
    </source>
</evidence>
<feature type="region of interest" description="Disordered" evidence="1">
    <location>
        <begin position="19"/>
        <end position="45"/>
    </location>
</feature>
<organism evidence="2 3">
    <name type="scientific">Ensete ventricosum</name>
    <name type="common">Abyssinian banana</name>
    <name type="synonym">Musa ensete</name>
    <dbReference type="NCBI Taxonomy" id="4639"/>
    <lineage>
        <taxon>Eukaryota</taxon>
        <taxon>Viridiplantae</taxon>
        <taxon>Streptophyta</taxon>
        <taxon>Embryophyta</taxon>
        <taxon>Tracheophyta</taxon>
        <taxon>Spermatophyta</taxon>
        <taxon>Magnoliopsida</taxon>
        <taxon>Liliopsida</taxon>
        <taxon>Zingiberales</taxon>
        <taxon>Musaceae</taxon>
        <taxon>Ensete</taxon>
    </lineage>
</organism>
<dbReference type="Proteomes" id="UP000287651">
    <property type="component" value="Unassembled WGS sequence"/>
</dbReference>
<evidence type="ECO:0000313" key="2">
    <source>
        <dbReference type="EMBL" id="RRT32635.1"/>
    </source>
</evidence>
<dbReference type="AlphaFoldDB" id="A0A426WZI6"/>
<protein>
    <submittedName>
        <fullName evidence="2">Uncharacterized protein</fullName>
    </submittedName>
</protein>
<dbReference type="EMBL" id="AMZH03031156">
    <property type="protein sequence ID" value="RRT32635.1"/>
    <property type="molecule type" value="Genomic_DNA"/>
</dbReference>
<comment type="caution">
    <text evidence="2">The sequence shown here is derived from an EMBL/GenBank/DDBJ whole genome shotgun (WGS) entry which is preliminary data.</text>
</comment>
<proteinExistence type="predicted"/>
<sequence>MSKVSVVALLPEEEKGEVKRKAIRSSDPWTTKKWPRGGGSARGFGRPFQPENAVLLRDGCPLFEVGRCVAACLPCWPRRQPTASPVT</sequence>
<evidence type="ECO:0000313" key="3">
    <source>
        <dbReference type="Proteomes" id="UP000287651"/>
    </source>
</evidence>
<reference evidence="2 3" key="1">
    <citation type="journal article" date="2014" name="Agronomy (Basel)">
        <title>A Draft Genome Sequence for Ensete ventricosum, the Drought-Tolerant Tree Against Hunger.</title>
        <authorList>
            <person name="Harrison J."/>
            <person name="Moore K.A."/>
            <person name="Paszkiewicz K."/>
            <person name="Jones T."/>
            <person name="Grant M."/>
            <person name="Ambacheew D."/>
            <person name="Muzemil S."/>
            <person name="Studholme D.J."/>
        </authorList>
    </citation>
    <scope>NUCLEOTIDE SEQUENCE [LARGE SCALE GENOMIC DNA]</scope>
</reference>